<feature type="domain" description="Lipase" evidence="6">
    <location>
        <begin position="41"/>
        <end position="229"/>
    </location>
</feature>
<proteinExistence type="inferred from homology"/>
<evidence type="ECO:0000256" key="2">
    <source>
        <dbReference type="ARBA" id="ARBA00007527"/>
    </source>
</evidence>
<keyword evidence="5" id="KW-0378">Hydrolase</keyword>
<evidence type="ECO:0000313" key="8">
    <source>
        <dbReference type="Proteomes" id="UP000094527"/>
    </source>
</evidence>
<dbReference type="Gene3D" id="3.40.50.1820">
    <property type="entry name" value="alpha/beta hydrolase"/>
    <property type="match status" value="1"/>
</dbReference>
<name>A0A1D2M2W9_ORCCI</name>
<dbReference type="OrthoDB" id="199913at2759"/>
<comment type="caution">
    <text evidence="7">The sequence shown here is derived from an EMBL/GenBank/DDBJ whole genome shotgun (WGS) entry which is preliminary data.</text>
</comment>
<dbReference type="GO" id="GO:0004531">
    <property type="term" value="F:deoxyribonuclease II activity"/>
    <property type="evidence" value="ECO:0007669"/>
    <property type="project" value="InterPro"/>
</dbReference>
<keyword evidence="4" id="KW-0964">Secreted</keyword>
<dbReference type="Proteomes" id="UP000094527">
    <property type="component" value="Unassembled WGS sequence"/>
</dbReference>
<dbReference type="InterPro" id="IPR004947">
    <property type="entry name" value="DNase_II"/>
</dbReference>
<evidence type="ECO:0000256" key="4">
    <source>
        <dbReference type="ARBA" id="ARBA00022525"/>
    </source>
</evidence>
<gene>
    <name evidence="7" type="ORF">Ocin01_19364</name>
</gene>
<dbReference type="AlphaFoldDB" id="A0A1D2M2W9"/>
<dbReference type="PRINTS" id="PR00821">
    <property type="entry name" value="TAGLIPASE"/>
</dbReference>
<accession>A0A1D2M2W9</accession>
<dbReference type="GO" id="GO:0016298">
    <property type="term" value="F:lipase activity"/>
    <property type="evidence" value="ECO:0007669"/>
    <property type="project" value="InterPro"/>
</dbReference>
<keyword evidence="8" id="KW-1185">Reference proteome</keyword>
<comment type="similarity">
    <text evidence="2">Belongs to the DNase II family.</text>
</comment>
<reference evidence="7 8" key="1">
    <citation type="journal article" date="2016" name="Genome Biol. Evol.">
        <title>Gene Family Evolution Reflects Adaptation to Soil Environmental Stressors in the Genome of the Collembolan Orchesella cincta.</title>
        <authorList>
            <person name="Faddeeva-Vakhrusheva A."/>
            <person name="Derks M.F."/>
            <person name="Anvar S.Y."/>
            <person name="Agamennone V."/>
            <person name="Suring W."/>
            <person name="Smit S."/>
            <person name="van Straalen N.M."/>
            <person name="Roelofs D."/>
        </authorList>
    </citation>
    <scope>NUCLEOTIDE SEQUENCE [LARGE SCALE GENOMIC DNA]</scope>
    <source>
        <tissue evidence="7">Mixed pool</tissue>
    </source>
</reference>
<evidence type="ECO:0000256" key="1">
    <source>
        <dbReference type="ARBA" id="ARBA00004613"/>
    </source>
</evidence>
<organism evidence="7 8">
    <name type="scientific">Orchesella cincta</name>
    <name type="common">Springtail</name>
    <name type="synonym">Podura cincta</name>
    <dbReference type="NCBI Taxonomy" id="48709"/>
    <lineage>
        <taxon>Eukaryota</taxon>
        <taxon>Metazoa</taxon>
        <taxon>Ecdysozoa</taxon>
        <taxon>Arthropoda</taxon>
        <taxon>Hexapoda</taxon>
        <taxon>Collembola</taxon>
        <taxon>Entomobryomorpha</taxon>
        <taxon>Entomobryoidea</taxon>
        <taxon>Orchesellidae</taxon>
        <taxon>Orchesellinae</taxon>
        <taxon>Orchesella</taxon>
    </lineage>
</organism>
<dbReference type="GO" id="GO:0006309">
    <property type="term" value="P:apoptotic DNA fragmentation"/>
    <property type="evidence" value="ECO:0007669"/>
    <property type="project" value="TreeGrafter"/>
</dbReference>
<comment type="subcellular location">
    <subcellularLocation>
        <location evidence="1">Secreted</location>
    </subcellularLocation>
</comment>
<dbReference type="Pfam" id="PF00151">
    <property type="entry name" value="Lipase"/>
    <property type="match status" value="1"/>
</dbReference>
<dbReference type="SUPFAM" id="SSF53474">
    <property type="entry name" value="alpha/beta-Hydrolases"/>
    <property type="match status" value="1"/>
</dbReference>
<dbReference type="GO" id="GO:0005576">
    <property type="term" value="C:extracellular region"/>
    <property type="evidence" value="ECO:0007669"/>
    <property type="project" value="UniProtKB-SubCell"/>
</dbReference>
<comment type="similarity">
    <text evidence="3">Belongs to the AB hydrolase superfamily. Lipase family.</text>
</comment>
<dbReference type="STRING" id="48709.A0A1D2M2W9"/>
<sequence>MTEFQVYRASQWIQNVPVMPFIAYRKEYPTQGYDATLLIYRRERNIAVYIHGYATQDLIDGREIKDALFNGTDDVDVVILVDWRLWSLPKPDSWVGYPPNYKYVALTNVPIVAERLQSFITTKMSEKYNNVYLMGFSLGAHVAGTAARSQDGLNVTRITAIDPAGPIFEHSMYGVFPIDTTNTLRNTDAEFVDVVHASSLLGMAKDAGHLDTYMKENECYSPSCTHHKAVEVFIASLMQCSLITCPAELYEGSYYQDGVLIPFSGCRTKNADDLSSLGYLANLYKGRGKHRIQIEADNCSSFMNVKLPAKLRICRLPPVDNAPFCAGKPYLSVSVNTDGVEYQGTQSCVPLDMCKNELGQNVPFYIAYKMKNSKDYFQFVQPHIPHFERSSYEASDKESLFYQTLKPIYEPSQTPLNYIMWNDDVHFDKAVAEEFTNDTPFYTEDASFGHSKEVLGFNSLSGFLLIHSIPTFPPAAEKDYHFLRKSRRKAQIALCISFQATPGNGDQFFNTLQQLLTELVAFRPQVYDSKLVNNFDPRVTEAFNYLVHMPNFNRTRPSFRLMNFFQGFDLHFTGRTTQAMTMDTFEVLADHYESSLIVQTFRHPKSRLWNSSCDRTFTVENVLLTGGFSDGSNKEIRLTPTTDHSKWGISKPNSGKSLTCIGDMNRATSTMARGGLFACTQDQDVYLAFSELPRRIDECPLTRLTTIPKVTVDETVTACECTTLWRCIVPTILCRAYQTTLVVLA</sequence>
<dbReference type="PANTHER" id="PTHR10858:SF23">
    <property type="entry name" value="DEOXYRIBONUCLEASE II"/>
    <property type="match status" value="1"/>
</dbReference>
<evidence type="ECO:0000256" key="3">
    <source>
        <dbReference type="ARBA" id="ARBA00010701"/>
    </source>
</evidence>
<dbReference type="Pfam" id="PF03265">
    <property type="entry name" value="DNase_II"/>
    <property type="match status" value="1"/>
</dbReference>
<dbReference type="EMBL" id="LJIJ01005572">
    <property type="protein sequence ID" value="ODM87318.1"/>
    <property type="molecule type" value="Genomic_DNA"/>
</dbReference>
<dbReference type="InterPro" id="IPR013818">
    <property type="entry name" value="Lipase"/>
</dbReference>
<evidence type="ECO:0000313" key="7">
    <source>
        <dbReference type="EMBL" id="ODM87318.1"/>
    </source>
</evidence>
<protein>
    <submittedName>
        <fullName evidence="7">Deoxyribonuclease-2-beta</fullName>
    </submittedName>
</protein>
<evidence type="ECO:0000256" key="5">
    <source>
        <dbReference type="ARBA" id="ARBA00022801"/>
    </source>
</evidence>
<dbReference type="InterPro" id="IPR029058">
    <property type="entry name" value="AB_hydrolase_fold"/>
</dbReference>
<dbReference type="PANTHER" id="PTHR10858">
    <property type="entry name" value="DEOXYRIBONUCLEASE II"/>
    <property type="match status" value="1"/>
</dbReference>
<evidence type="ECO:0000259" key="6">
    <source>
        <dbReference type="Pfam" id="PF00151"/>
    </source>
</evidence>
<dbReference type="InterPro" id="IPR000734">
    <property type="entry name" value="TAG_lipase"/>
</dbReference>